<sequence>MVYLFDVPAYFILLRETLEVTIILAVLLGIIDKLVPKEQELRKHLKRQIWIGTGAGLIISLIIAAVFIIIFYTVAKNLWEENEAAWEGSFALVASVVITIMALSMVRIQQWKNKWEGKLANAAEEYLNRHKNGNKWALILLPFTAVCRESLETLVFIAGVGLDKPASGLPIPVILGMATGFLIGYLIYKGSHKMSLKIFFIFSTVLLLFIAAGLFSTSVHELQEVTGTEEKVLWQLKCCNPKTNEFWAILKVVFGWRNKATQGTTAAYFVYWAVVSIAIAFIWYRGKKESKGEEFSSKDVDDNTDKLKVDV</sequence>
<keyword evidence="3" id="KW-0410">Iron transport</keyword>
<feature type="transmembrane region" description="Helical" evidence="8">
    <location>
        <begin position="195"/>
        <end position="215"/>
    </location>
</feature>
<dbReference type="Pfam" id="PF03239">
    <property type="entry name" value="FTR1"/>
    <property type="match status" value="1"/>
</dbReference>
<protein>
    <submittedName>
        <fullName evidence="9">6099_t:CDS:1</fullName>
    </submittedName>
</protein>
<dbReference type="GO" id="GO:0033573">
    <property type="term" value="C:high-affinity iron permease complex"/>
    <property type="evidence" value="ECO:0007669"/>
    <property type="project" value="InterPro"/>
</dbReference>
<keyword evidence="3" id="KW-0406">Ion transport</keyword>
<feature type="transmembrane region" description="Helical" evidence="8">
    <location>
        <begin position="169"/>
        <end position="188"/>
    </location>
</feature>
<evidence type="ECO:0000256" key="7">
    <source>
        <dbReference type="SAM" id="MobiDB-lite"/>
    </source>
</evidence>
<evidence type="ECO:0000256" key="2">
    <source>
        <dbReference type="ARBA" id="ARBA00008333"/>
    </source>
</evidence>
<evidence type="ECO:0000256" key="4">
    <source>
        <dbReference type="ARBA" id="ARBA00022692"/>
    </source>
</evidence>
<comment type="subcellular location">
    <subcellularLocation>
        <location evidence="1">Membrane</location>
        <topology evidence="1">Multi-pass membrane protein</topology>
    </subcellularLocation>
</comment>
<feature type="transmembrane region" description="Helical" evidence="8">
    <location>
        <begin position="12"/>
        <end position="31"/>
    </location>
</feature>
<reference evidence="9" key="1">
    <citation type="submission" date="2022-08" db="EMBL/GenBank/DDBJ databases">
        <authorList>
            <person name="Kallberg Y."/>
            <person name="Tangrot J."/>
            <person name="Rosling A."/>
        </authorList>
    </citation>
    <scope>NUCLEOTIDE SEQUENCE</scope>
    <source>
        <strain evidence="9">Wild A</strain>
    </source>
</reference>
<proteinExistence type="inferred from homology"/>
<name>A0A9W4WR15_9GLOM</name>
<evidence type="ECO:0000256" key="6">
    <source>
        <dbReference type="ARBA" id="ARBA00023136"/>
    </source>
</evidence>
<organism evidence="9 10">
    <name type="scientific">Funneliformis geosporum</name>
    <dbReference type="NCBI Taxonomy" id="1117311"/>
    <lineage>
        <taxon>Eukaryota</taxon>
        <taxon>Fungi</taxon>
        <taxon>Fungi incertae sedis</taxon>
        <taxon>Mucoromycota</taxon>
        <taxon>Glomeromycotina</taxon>
        <taxon>Glomeromycetes</taxon>
        <taxon>Glomerales</taxon>
        <taxon>Glomeraceae</taxon>
        <taxon>Funneliformis</taxon>
    </lineage>
</organism>
<accession>A0A9W4WR15</accession>
<dbReference type="InterPro" id="IPR004923">
    <property type="entry name" value="FTR1/Fip1/EfeU"/>
</dbReference>
<feature type="region of interest" description="Disordered" evidence="7">
    <location>
        <begin position="291"/>
        <end position="311"/>
    </location>
</feature>
<evidence type="ECO:0000313" key="10">
    <source>
        <dbReference type="Proteomes" id="UP001153678"/>
    </source>
</evidence>
<evidence type="ECO:0000313" key="9">
    <source>
        <dbReference type="EMBL" id="CAI2172540.1"/>
    </source>
</evidence>
<dbReference type="EMBL" id="CAMKVN010000953">
    <property type="protein sequence ID" value="CAI2172540.1"/>
    <property type="molecule type" value="Genomic_DNA"/>
</dbReference>
<feature type="transmembrane region" description="Helical" evidence="8">
    <location>
        <begin position="84"/>
        <end position="106"/>
    </location>
</feature>
<dbReference type="PANTHER" id="PTHR31632">
    <property type="entry name" value="IRON TRANSPORTER FTH1"/>
    <property type="match status" value="1"/>
</dbReference>
<keyword evidence="3" id="KW-0408">Iron</keyword>
<comment type="caution">
    <text evidence="9">The sequence shown here is derived from an EMBL/GenBank/DDBJ whole genome shotgun (WGS) entry which is preliminary data.</text>
</comment>
<evidence type="ECO:0000256" key="5">
    <source>
        <dbReference type="ARBA" id="ARBA00022989"/>
    </source>
</evidence>
<dbReference type="GO" id="GO:0015093">
    <property type="term" value="F:ferrous iron transmembrane transporter activity"/>
    <property type="evidence" value="ECO:0007669"/>
    <property type="project" value="TreeGrafter"/>
</dbReference>
<dbReference type="OrthoDB" id="4364at2759"/>
<keyword evidence="5 8" id="KW-1133">Transmembrane helix</keyword>
<dbReference type="Proteomes" id="UP001153678">
    <property type="component" value="Unassembled WGS sequence"/>
</dbReference>
<keyword evidence="3" id="KW-0813">Transport</keyword>
<keyword evidence="10" id="KW-1185">Reference proteome</keyword>
<dbReference type="AlphaFoldDB" id="A0A9W4WR15"/>
<keyword evidence="4 8" id="KW-0812">Transmembrane</keyword>
<comment type="similarity">
    <text evidence="2">Belongs to the oxidase-dependent Fe transporter (OFeT) (TC 9.A.10.1) family.</text>
</comment>
<evidence type="ECO:0000256" key="3">
    <source>
        <dbReference type="ARBA" id="ARBA00022496"/>
    </source>
</evidence>
<feature type="transmembrane region" description="Helical" evidence="8">
    <location>
        <begin position="51"/>
        <end position="72"/>
    </location>
</feature>
<keyword evidence="6 8" id="KW-0472">Membrane</keyword>
<gene>
    <name evidence="9" type="ORF">FWILDA_LOCUS5630</name>
</gene>
<feature type="transmembrane region" description="Helical" evidence="8">
    <location>
        <begin position="136"/>
        <end position="157"/>
    </location>
</feature>
<evidence type="ECO:0000256" key="1">
    <source>
        <dbReference type="ARBA" id="ARBA00004141"/>
    </source>
</evidence>
<evidence type="ECO:0000256" key="8">
    <source>
        <dbReference type="SAM" id="Phobius"/>
    </source>
</evidence>
<dbReference type="PANTHER" id="PTHR31632:SF2">
    <property type="entry name" value="PLASMA MEMBRANE IRON PERMEASE"/>
    <property type="match status" value="1"/>
</dbReference>
<feature type="transmembrane region" description="Helical" evidence="8">
    <location>
        <begin position="266"/>
        <end position="284"/>
    </location>
</feature>